<organism evidence="3 4">
    <name type="scientific">Pseudomonas serbiensis</name>
    <dbReference type="NCBI Taxonomy" id="3064350"/>
    <lineage>
        <taxon>Bacteria</taxon>
        <taxon>Pseudomonadati</taxon>
        <taxon>Pseudomonadota</taxon>
        <taxon>Gammaproteobacteria</taxon>
        <taxon>Pseudomonadales</taxon>
        <taxon>Pseudomonadaceae</taxon>
        <taxon>Pseudomonas</taxon>
    </lineage>
</organism>
<feature type="compositionally biased region" description="Gly residues" evidence="1">
    <location>
        <begin position="242"/>
        <end position="267"/>
    </location>
</feature>
<evidence type="ECO:0000313" key="3">
    <source>
        <dbReference type="EMBL" id="MDO7930010.1"/>
    </source>
</evidence>
<keyword evidence="4" id="KW-1185">Reference proteome</keyword>
<proteinExistence type="predicted"/>
<dbReference type="EMBL" id="JAUQOO010000028">
    <property type="protein sequence ID" value="MDO7930010.1"/>
    <property type="molecule type" value="Genomic_DNA"/>
</dbReference>
<dbReference type="RefSeq" id="WP_201020384.1">
    <property type="nucleotide sequence ID" value="NZ_JAUQOO010000028.1"/>
</dbReference>
<feature type="domain" description="DNA circulation N-terminal" evidence="2">
    <location>
        <begin position="8"/>
        <end position="94"/>
    </location>
</feature>
<protein>
    <submittedName>
        <fullName evidence="3">DNA circularization N-terminal domain-containing protein</fullName>
    </submittedName>
</protein>
<name>A0ABT9CX52_9PSED</name>
<evidence type="ECO:0000256" key="1">
    <source>
        <dbReference type="SAM" id="MobiDB-lite"/>
    </source>
</evidence>
<sequence length="465" mass="49266">MTTWRDRLMPASFRGIGFFIETDSVPVGRKGQLHEFPQRDEPYFESLGKESQIYTMEALLVGEDCFERRDRLLEALEANGAGELVHPWLGRMQVQVGGCILKHSRTEGGVVRLSLKFYPDQPLRFPTSTVNTRRQLVQASDGLLDSALKRYRAVMSVVDAARINIQALRSALSGIFAVIQRQFTPFMTIYSDVTSLVHSLVNAPLTLSTMFSSFFASFDGDSSSNTGSGASFNVGTGSGSGTGGNGAGTGSGSGVGTGSGSGTGAGTGTSASSSSSSVNYRATISDATQQAEAIASINLVNQGGGLDTGSAAQATANLVQDSLLVKVARVVASMPVATAAVPIIATPSLEHQVVMPVDRAQVPVADDVIELRDTLSSAIWEASLKADPEHYLALNTLRQALIRHLNAVAASGVRLVDIKVAEPLPALVLAYRRFGDATRSVEVVQRNRVQHPGFLPPGTLKVAQE</sequence>
<reference evidence="3 4" key="1">
    <citation type="submission" date="2023-07" db="EMBL/GenBank/DDBJ databases">
        <title>Identification of four novel Pseudomonas species associated with bacterial leaf spot of cucurbits.</title>
        <authorList>
            <person name="Fullem K.R."/>
        </authorList>
    </citation>
    <scope>NUCLEOTIDE SEQUENCE [LARGE SCALE GENOMIC DNA]</scope>
    <source>
        <strain evidence="3 4">KFB 138</strain>
    </source>
</reference>
<feature type="region of interest" description="Disordered" evidence="1">
    <location>
        <begin position="242"/>
        <end position="276"/>
    </location>
</feature>
<evidence type="ECO:0000313" key="4">
    <source>
        <dbReference type="Proteomes" id="UP001223016"/>
    </source>
</evidence>
<gene>
    <name evidence="3" type="ORF">Q6A51_24840</name>
</gene>
<dbReference type="Proteomes" id="UP001223016">
    <property type="component" value="Unassembled WGS sequence"/>
</dbReference>
<evidence type="ECO:0000259" key="2">
    <source>
        <dbReference type="Pfam" id="PF07157"/>
    </source>
</evidence>
<comment type="caution">
    <text evidence="3">The sequence shown here is derived from an EMBL/GenBank/DDBJ whole genome shotgun (WGS) entry which is preliminary data.</text>
</comment>
<accession>A0ABT9CX52</accession>
<dbReference type="Pfam" id="PF07157">
    <property type="entry name" value="DNA_circ_N"/>
    <property type="match status" value="1"/>
</dbReference>
<dbReference type="InterPro" id="IPR009826">
    <property type="entry name" value="DNA_circ_N"/>
</dbReference>